<keyword evidence="1" id="KW-0805">Transcription regulation</keyword>
<dbReference type="GO" id="GO:0000976">
    <property type="term" value="F:transcription cis-regulatory region binding"/>
    <property type="evidence" value="ECO:0007669"/>
    <property type="project" value="TreeGrafter"/>
</dbReference>
<feature type="DNA-binding region" description="H-T-H motif" evidence="4">
    <location>
        <begin position="38"/>
        <end position="57"/>
    </location>
</feature>
<evidence type="ECO:0000256" key="3">
    <source>
        <dbReference type="ARBA" id="ARBA00023163"/>
    </source>
</evidence>
<dbReference type="InterPro" id="IPR050109">
    <property type="entry name" value="HTH-type_TetR-like_transc_reg"/>
</dbReference>
<dbReference type="PANTHER" id="PTHR30055">
    <property type="entry name" value="HTH-TYPE TRANSCRIPTIONAL REGULATOR RUTR"/>
    <property type="match status" value="1"/>
</dbReference>
<evidence type="ECO:0000313" key="6">
    <source>
        <dbReference type="EMBL" id="PSL58557.1"/>
    </source>
</evidence>
<dbReference type="InterPro" id="IPR009057">
    <property type="entry name" value="Homeodomain-like_sf"/>
</dbReference>
<evidence type="ECO:0000259" key="5">
    <source>
        <dbReference type="PROSITE" id="PS50977"/>
    </source>
</evidence>
<dbReference type="Gene3D" id="1.10.357.10">
    <property type="entry name" value="Tetracycline Repressor, domain 2"/>
    <property type="match status" value="1"/>
</dbReference>
<sequence length="209" mass="22720">MSTTRRKYAPRLPPGQRRDQLLDGALGLIADGGFDALTMEAVARRSGVTKPVVYELYANRAEVIAALLGREAERATAQVLGAMPTTDFGDRSPEDVYTDTVRAFINAVVASPDRWRLVLLPPEGTPVEFRQQVALVRAQVLEHVSGLAELGLKALGDTGLDAELLGHTMLALAEMAGRLVITDPERFTPDRLVAFVGQVAHQLPTRPER</sequence>
<dbReference type="PANTHER" id="PTHR30055:SF234">
    <property type="entry name" value="HTH-TYPE TRANSCRIPTIONAL REGULATOR BETI"/>
    <property type="match status" value="1"/>
</dbReference>
<dbReference type="GO" id="GO:0003700">
    <property type="term" value="F:DNA-binding transcription factor activity"/>
    <property type="evidence" value="ECO:0007669"/>
    <property type="project" value="TreeGrafter"/>
</dbReference>
<dbReference type="Proteomes" id="UP000241118">
    <property type="component" value="Unassembled WGS sequence"/>
</dbReference>
<dbReference type="SUPFAM" id="SSF46689">
    <property type="entry name" value="Homeodomain-like"/>
    <property type="match status" value="1"/>
</dbReference>
<feature type="domain" description="HTH tetR-type" evidence="5">
    <location>
        <begin position="15"/>
        <end position="75"/>
    </location>
</feature>
<dbReference type="PRINTS" id="PR00455">
    <property type="entry name" value="HTHTETR"/>
</dbReference>
<name>A0A2P8IJC5_SACCR</name>
<reference evidence="6 7" key="1">
    <citation type="submission" date="2018-03" db="EMBL/GenBank/DDBJ databases">
        <title>Genomic Encyclopedia of Type Strains, Phase III (KMG-III): the genomes of soil and plant-associated and newly described type strains.</title>
        <authorList>
            <person name="Whitman W."/>
        </authorList>
    </citation>
    <scope>NUCLEOTIDE SEQUENCE [LARGE SCALE GENOMIC DNA]</scope>
    <source>
        <strain evidence="6 7">CGMCC 4.7097</strain>
    </source>
</reference>
<dbReference type="AlphaFoldDB" id="A0A2P8IJC5"/>
<dbReference type="RefSeq" id="WP_106613832.1">
    <property type="nucleotide sequence ID" value="NZ_PYAX01000001.1"/>
</dbReference>
<keyword evidence="7" id="KW-1185">Reference proteome</keyword>
<evidence type="ECO:0000256" key="2">
    <source>
        <dbReference type="ARBA" id="ARBA00023125"/>
    </source>
</evidence>
<dbReference type="Pfam" id="PF00440">
    <property type="entry name" value="TetR_N"/>
    <property type="match status" value="1"/>
</dbReference>
<protein>
    <submittedName>
        <fullName evidence="6">TetR family transcriptional regulator</fullName>
    </submittedName>
</protein>
<dbReference type="OrthoDB" id="4550691at2"/>
<evidence type="ECO:0000256" key="1">
    <source>
        <dbReference type="ARBA" id="ARBA00023015"/>
    </source>
</evidence>
<organism evidence="6 7">
    <name type="scientific">Saccharothrix carnea</name>
    <dbReference type="NCBI Taxonomy" id="1280637"/>
    <lineage>
        <taxon>Bacteria</taxon>
        <taxon>Bacillati</taxon>
        <taxon>Actinomycetota</taxon>
        <taxon>Actinomycetes</taxon>
        <taxon>Pseudonocardiales</taxon>
        <taxon>Pseudonocardiaceae</taxon>
        <taxon>Saccharothrix</taxon>
    </lineage>
</organism>
<keyword evidence="2 4" id="KW-0238">DNA-binding</keyword>
<gene>
    <name evidence="6" type="ORF">B0I31_101776</name>
</gene>
<keyword evidence="3" id="KW-0804">Transcription</keyword>
<evidence type="ECO:0000256" key="4">
    <source>
        <dbReference type="PROSITE-ProRule" id="PRU00335"/>
    </source>
</evidence>
<evidence type="ECO:0000313" key="7">
    <source>
        <dbReference type="Proteomes" id="UP000241118"/>
    </source>
</evidence>
<comment type="caution">
    <text evidence="6">The sequence shown here is derived from an EMBL/GenBank/DDBJ whole genome shotgun (WGS) entry which is preliminary data.</text>
</comment>
<dbReference type="PROSITE" id="PS50977">
    <property type="entry name" value="HTH_TETR_2"/>
    <property type="match status" value="1"/>
</dbReference>
<dbReference type="EMBL" id="PYAX01000001">
    <property type="protein sequence ID" value="PSL58557.1"/>
    <property type="molecule type" value="Genomic_DNA"/>
</dbReference>
<accession>A0A2P8IJC5</accession>
<proteinExistence type="predicted"/>
<dbReference type="InterPro" id="IPR001647">
    <property type="entry name" value="HTH_TetR"/>
</dbReference>